<evidence type="ECO:0000256" key="2">
    <source>
        <dbReference type="SAM" id="MobiDB-lite"/>
    </source>
</evidence>
<protein>
    <submittedName>
        <fullName evidence="3">Uncharacterized protein</fullName>
    </submittedName>
</protein>
<feature type="region of interest" description="Disordered" evidence="2">
    <location>
        <begin position="1"/>
        <end position="27"/>
    </location>
</feature>
<dbReference type="Proteomes" id="UP000748531">
    <property type="component" value="Unassembled WGS sequence"/>
</dbReference>
<sequence length="221" mass="25570">MADRPTSAERRSRSKNKAEDTASNLHGSGTFGLTDELGLVAVSPDWTQTLRLHRNGLRYRGLPGSDLDPEAVRLVIRAFLRHLVHIERERDTKEMKIRLSEEQMLELKQQLAECERRTAHLQAVIGGTEKEKLDMLEQLTNTKLSVSERESLLNRSVEKYDLLHGRYQIVEQQWSICESEKKQLQVSHLMMFALAVQNNGLILDVDMRKIFEFDRKYPLKS</sequence>
<keyword evidence="4" id="KW-1185">Reference proteome</keyword>
<proteinExistence type="predicted"/>
<reference evidence="3" key="1">
    <citation type="submission" date="2019-05" db="EMBL/GenBank/DDBJ databases">
        <title>Annotation for the trematode Paragonimus heterotremus.</title>
        <authorList>
            <person name="Choi Y.-J."/>
        </authorList>
    </citation>
    <scope>NUCLEOTIDE SEQUENCE</scope>
    <source>
        <strain evidence="3">LC</strain>
    </source>
</reference>
<evidence type="ECO:0000313" key="3">
    <source>
        <dbReference type="EMBL" id="KAF5404042.1"/>
    </source>
</evidence>
<feature type="compositionally biased region" description="Basic and acidic residues" evidence="2">
    <location>
        <begin position="1"/>
        <end position="20"/>
    </location>
</feature>
<keyword evidence="1" id="KW-0175">Coiled coil</keyword>
<name>A0A8J4SS37_9TREM</name>
<evidence type="ECO:0000313" key="4">
    <source>
        <dbReference type="Proteomes" id="UP000748531"/>
    </source>
</evidence>
<dbReference type="AlphaFoldDB" id="A0A8J4SS37"/>
<dbReference type="EMBL" id="LUCH01000917">
    <property type="protein sequence ID" value="KAF5404042.1"/>
    <property type="molecule type" value="Genomic_DNA"/>
</dbReference>
<feature type="coiled-coil region" evidence="1">
    <location>
        <begin position="90"/>
        <end position="124"/>
    </location>
</feature>
<evidence type="ECO:0000256" key="1">
    <source>
        <dbReference type="SAM" id="Coils"/>
    </source>
</evidence>
<accession>A0A8J4SS37</accession>
<gene>
    <name evidence="3" type="ORF">PHET_02563</name>
</gene>
<organism evidence="3 4">
    <name type="scientific">Paragonimus heterotremus</name>
    <dbReference type="NCBI Taxonomy" id="100268"/>
    <lineage>
        <taxon>Eukaryota</taxon>
        <taxon>Metazoa</taxon>
        <taxon>Spiralia</taxon>
        <taxon>Lophotrochozoa</taxon>
        <taxon>Platyhelminthes</taxon>
        <taxon>Trematoda</taxon>
        <taxon>Digenea</taxon>
        <taxon>Plagiorchiida</taxon>
        <taxon>Troglotremata</taxon>
        <taxon>Troglotrematidae</taxon>
        <taxon>Paragonimus</taxon>
    </lineage>
</organism>
<comment type="caution">
    <text evidence="3">The sequence shown here is derived from an EMBL/GenBank/DDBJ whole genome shotgun (WGS) entry which is preliminary data.</text>
</comment>